<keyword evidence="3" id="KW-1185">Reference proteome</keyword>
<accession>A0A6B0S1K7</accession>
<feature type="region of interest" description="Disordered" evidence="1">
    <location>
        <begin position="143"/>
        <end position="164"/>
    </location>
</feature>
<reference evidence="2" key="1">
    <citation type="submission" date="2019-10" db="EMBL/GenBank/DDBJ databases">
        <title>The sequence and de novo assembly of the wild yak genome.</title>
        <authorList>
            <person name="Liu Y."/>
        </authorList>
    </citation>
    <scope>NUCLEOTIDE SEQUENCE [LARGE SCALE GENOMIC DNA]</scope>
    <source>
        <strain evidence="2">WY2019</strain>
    </source>
</reference>
<feature type="compositionally biased region" description="Polar residues" evidence="1">
    <location>
        <begin position="10"/>
        <end position="22"/>
    </location>
</feature>
<evidence type="ECO:0000313" key="2">
    <source>
        <dbReference type="EMBL" id="MXQ94164.1"/>
    </source>
</evidence>
<organism evidence="2 3">
    <name type="scientific">Bos mutus</name>
    <name type="common">wild yak</name>
    <dbReference type="NCBI Taxonomy" id="72004"/>
    <lineage>
        <taxon>Eukaryota</taxon>
        <taxon>Metazoa</taxon>
        <taxon>Chordata</taxon>
        <taxon>Craniata</taxon>
        <taxon>Vertebrata</taxon>
        <taxon>Euteleostomi</taxon>
        <taxon>Mammalia</taxon>
        <taxon>Eutheria</taxon>
        <taxon>Laurasiatheria</taxon>
        <taxon>Artiodactyla</taxon>
        <taxon>Ruminantia</taxon>
        <taxon>Pecora</taxon>
        <taxon>Bovidae</taxon>
        <taxon>Bovinae</taxon>
        <taxon>Bos</taxon>
    </lineage>
</organism>
<evidence type="ECO:0000313" key="3">
    <source>
        <dbReference type="Proteomes" id="UP000322234"/>
    </source>
</evidence>
<feature type="compositionally biased region" description="Pro residues" evidence="1">
    <location>
        <begin position="35"/>
        <end position="48"/>
    </location>
</feature>
<dbReference type="EMBL" id="VBQZ03000106">
    <property type="protein sequence ID" value="MXQ94164.1"/>
    <property type="molecule type" value="Genomic_DNA"/>
</dbReference>
<sequence length="164" mass="17763">MDRVTAEAVWSNSGCSSPTSPISGGRLPQSEPLKPLSPCPPPTWPSPLTPTRTRDKCPLASACPVTVQIPKSLTPQYIPRCAPKVAGLKRELRFLVSYVKATDNHIQEDRLGPVGKTVSAAQTHFTLSQEEDSLRATVLRNRRGSAAAAVEASRSDRQRPRPEA</sequence>
<feature type="compositionally biased region" description="Basic and acidic residues" evidence="1">
    <location>
        <begin position="153"/>
        <end position="164"/>
    </location>
</feature>
<proteinExistence type="predicted"/>
<dbReference type="AlphaFoldDB" id="A0A6B0S1K7"/>
<protein>
    <submittedName>
        <fullName evidence="2">Uncharacterized protein</fullName>
    </submittedName>
</protein>
<gene>
    <name evidence="2" type="ORF">E5288_WYG010373</name>
</gene>
<name>A0A6B0S1K7_9CETA</name>
<comment type="caution">
    <text evidence="2">The sequence shown here is derived from an EMBL/GenBank/DDBJ whole genome shotgun (WGS) entry which is preliminary data.</text>
</comment>
<dbReference type="Proteomes" id="UP000322234">
    <property type="component" value="Unassembled WGS sequence"/>
</dbReference>
<feature type="region of interest" description="Disordered" evidence="1">
    <location>
        <begin position="1"/>
        <end position="53"/>
    </location>
</feature>
<evidence type="ECO:0000256" key="1">
    <source>
        <dbReference type="SAM" id="MobiDB-lite"/>
    </source>
</evidence>